<dbReference type="GO" id="GO:0008990">
    <property type="term" value="F:rRNA (guanine-N2-)-methyltransferase activity"/>
    <property type="evidence" value="ECO:0007669"/>
    <property type="project" value="TreeGrafter"/>
</dbReference>
<evidence type="ECO:0000259" key="5">
    <source>
        <dbReference type="PROSITE" id="PS51165"/>
    </source>
</evidence>
<keyword evidence="7" id="KW-1185">Reference proteome</keyword>
<dbReference type="Proteomes" id="UP000095255">
    <property type="component" value="Unassembled WGS sequence"/>
</dbReference>
<dbReference type="Gene3D" id="3.30.2130.30">
    <property type="match status" value="1"/>
</dbReference>
<evidence type="ECO:0000256" key="2">
    <source>
        <dbReference type="ARBA" id="ARBA00022679"/>
    </source>
</evidence>
<dbReference type="PANTHER" id="PTHR47313:SF1">
    <property type="entry name" value="RIBOSOMAL RNA LARGE SUBUNIT METHYLTRANSFERASE K_L"/>
    <property type="match status" value="1"/>
</dbReference>
<dbReference type="GO" id="GO:0003723">
    <property type="term" value="F:RNA binding"/>
    <property type="evidence" value="ECO:0007669"/>
    <property type="project" value="UniProtKB-UniRule"/>
</dbReference>
<gene>
    <name evidence="6" type="ORF">BHU72_02475</name>
</gene>
<dbReference type="OrthoDB" id="9809404at2"/>
<dbReference type="Pfam" id="PF01170">
    <property type="entry name" value="UPF0020"/>
    <property type="match status" value="1"/>
</dbReference>
<dbReference type="RefSeq" id="WP_069701764.1">
    <property type="nucleotide sequence ID" value="NZ_MJAT01000012.1"/>
</dbReference>
<dbReference type="EMBL" id="MJAT01000012">
    <property type="protein sequence ID" value="OEH85680.1"/>
    <property type="molecule type" value="Genomic_DNA"/>
</dbReference>
<reference evidence="6 7" key="1">
    <citation type="submission" date="2016-09" db="EMBL/GenBank/DDBJ databases">
        <title>Desulfuribacillus arsenicus sp. nov., an obligately anaerobic, dissimilatory arsenic- and antimonate-reducing bacterium isolated from anoxic sediments.</title>
        <authorList>
            <person name="Abin C.A."/>
            <person name="Hollibaugh J.T."/>
        </authorList>
    </citation>
    <scope>NUCLEOTIDE SEQUENCE [LARGE SCALE GENOMIC DNA]</scope>
    <source>
        <strain evidence="6 7">MLFW-2</strain>
    </source>
</reference>
<evidence type="ECO:0000313" key="6">
    <source>
        <dbReference type="EMBL" id="OEH85680.1"/>
    </source>
</evidence>
<dbReference type="InterPro" id="IPR053943">
    <property type="entry name" value="RlmKL-like_Mtase_CS"/>
</dbReference>
<name>A0A1E5L6B6_9FIRM</name>
<accession>A0A1E5L6B6</accession>
<protein>
    <submittedName>
        <fullName evidence="6">N-6 DNA methylase</fullName>
    </submittedName>
</protein>
<keyword evidence="1 6" id="KW-0489">Methyltransferase</keyword>
<proteinExistence type="predicted"/>
<dbReference type="PROSITE" id="PS01261">
    <property type="entry name" value="UPF0020"/>
    <property type="match status" value="1"/>
</dbReference>
<dbReference type="GO" id="GO:0070043">
    <property type="term" value="F:rRNA (guanine-N7-)-methyltransferase activity"/>
    <property type="evidence" value="ECO:0007669"/>
    <property type="project" value="TreeGrafter"/>
</dbReference>
<dbReference type="Pfam" id="PF02926">
    <property type="entry name" value="THUMP"/>
    <property type="match status" value="1"/>
</dbReference>
<dbReference type="InterPro" id="IPR029063">
    <property type="entry name" value="SAM-dependent_MTases_sf"/>
</dbReference>
<dbReference type="AlphaFoldDB" id="A0A1E5L6B6"/>
<dbReference type="InterPro" id="IPR000241">
    <property type="entry name" value="RlmKL-like_Mtase"/>
</dbReference>
<dbReference type="InterPro" id="IPR002052">
    <property type="entry name" value="DNA_methylase_N6_adenine_CS"/>
</dbReference>
<feature type="region of interest" description="Disordered" evidence="4">
    <location>
        <begin position="376"/>
        <end position="396"/>
    </location>
</feature>
<dbReference type="InterPro" id="IPR004114">
    <property type="entry name" value="THUMP_dom"/>
</dbReference>
<evidence type="ECO:0000256" key="3">
    <source>
        <dbReference type="PROSITE-ProRule" id="PRU00529"/>
    </source>
</evidence>
<dbReference type="SUPFAM" id="SSF53335">
    <property type="entry name" value="S-adenosyl-L-methionine-dependent methyltransferases"/>
    <property type="match status" value="1"/>
</dbReference>
<keyword evidence="3" id="KW-0694">RNA-binding</keyword>
<dbReference type="PANTHER" id="PTHR47313">
    <property type="entry name" value="RIBOSOMAL RNA LARGE SUBUNIT METHYLTRANSFERASE K/L"/>
    <property type="match status" value="1"/>
</dbReference>
<dbReference type="InterPro" id="IPR054170">
    <property type="entry name" value="RlmL_1st"/>
</dbReference>
<dbReference type="PROSITE" id="PS00092">
    <property type="entry name" value="N6_MTASE"/>
    <property type="match status" value="1"/>
</dbReference>
<feature type="domain" description="THUMP" evidence="5">
    <location>
        <begin position="45"/>
        <end position="155"/>
    </location>
</feature>
<dbReference type="Gene3D" id="3.40.50.150">
    <property type="entry name" value="Vaccinia Virus protein VP39"/>
    <property type="match status" value="1"/>
</dbReference>
<dbReference type="PROSITE" id="PS51165">
    <property type="entry name" value="THUMP"/>
    <property type="match status" value="1"/>
</dbReference>
<comment type="caution">
    <text evidence="6">The sequence shown here is derived from an EMBL/GenBank/DDBJ whole genome shotgun (WGS) entry which is preliminary data.</text>
</comment>
<evidence type="ECO:0000256" key="4">
    <source>
        <dbReference type="SAM" id="MobiDB-lite"/>
    </source>
</evidence>
<organism evidence="6 7">
    <name type="scientific">Desulfuribacillus stibiiarsenatis</name>
    <dbReference type="NCBI Taxonomy" id="1390249"/>
    <lineage>
        <taxon>Bacteria</taxon>
        <taxon>Bacillati</taxon>
        <taxon>Bacillota</taxon>
        <taxon>Desulfuribacillia</taxon>
        <taxon>Desulfuribacillales</taxon>
        <taxon>Desulfuribacillaceae</taxon>
        <taxon>Desulfuribacillus</taxon>
    </lineage>
</organism>
<dbReference type="SMART" id="SM00981">
    <property type="entry name" value="THUMP"/>
    <property type="match status" value="1"/>
</dbReference>
<dbReference type="STRING" id="1390249.BHU72_02475"/>
<evidence type="ECO:0000256" key="1">
    <source>
        <dbReference type="ARBA" id="ARBA00022603"/>
    </source>
</evidence>
<keyword evidence="2" id="KW-0808">Transferase</keyword>
<dbReference type="Pfam" id="PF22020">
    <property type="entry name" value="RlmL_1st"/>
    <property type="match status" value="1"/>
</dbReference>
<dbReference type="CDD" id="cd11715">
    <property type="entry name" value="THUMP_AdoMetMT"/>
    <property type="match status" value="1"/>
</dbReference>
<sequence length="396" mass="45472">MTKLELIATTTFGLEAVAKREIMLLGYEIKQVENGRITFIGDESAICRSNLWLRTAERVRLKIGEFKALSFEELFEKTKALPWADWIPENGQFPVDGRSVKSKLFSISDCQAITKKAIVESLKKTYKTEWFEENGPMYRIEVALLNDIATLTIDTTGLGLHKRGYRKLISEAPVKETMAAAMIQLSRWHPDRILMDPFCGSGTIPIEAALIGRNIAPGINRNFISEEWPQVPKKLWTDARKEAHDLADYDRPLKIIGTDMSERVIKVARQNAYDAMVDSDIHFQTLPFQEMQTKKKYGYIICNPPYGERLGEIDEMYALYKEMGQVFRKLDTWSHFILTGYENFESAFGKKADKNRKLFNGNIKTYFFQYFGPRPPRKLTDSSEEGVTENHDDSSE</sequence>
<evidence type="ECO:0000313" key="7">
    <source>
        <dbReference type="Proteomes" id="UP000095255"/>
    </source>
</evidence>